<accession>A0A243S3U5</accession>
<gene>
    <name evidence="1" type="ORF">CA983_15880</name>
</gene>
<dbReference type="EMBL" id="NGFN01000084">
    <property type="protein sequence ID" value="OUD02264.1"/>
    <property type="molecule type" value="Genomic_DNA"/>
</dbReference>
<comment type="caution">
    <text evidence="1">The sequence shown here is derived from an EMBL/GenBank/DDBJ whole genome shotgun (WGS) entry which is preliminary data.</text>
</comment>
<protein>
    <submittedName>
        <fullName evidence="1">Uncharacterized protein</fullName>
    </submittedName>
</protein>
<evidence type="ECO:0000313" key="2">
    <source>
        <dbReference type="Proteomes" id="UP000195105"/>
    </source>
</evidence>
<proteinExistence type="predicted"/>
<dbReference type="RefSeq" id="WP_086601548.1">
    <property type="nucleotide sequence ID" value="NZ_NGFN01000084.1"/>
</dbReference>
<name>A0A243S3U5_9ACTN</name>
<dbReference type="Proteomes" id="UP000195105">
    <property type="component" value="Unassembled WGS sequence"/>
</dbReference>
<organism evidence="1 2">
    <name type="scientific">Streptomyces swartbergensis</name>
    <dbReference type="NCBI Taxonomy" id="487165"/>
    <lineage>
        <taxon>Bacteria</taxon>
        <taxon>Bacillati</taxon>
        <taxon>Actinomycetota</taxon>
        <taxon>Actinomycetes</taxon>
        <taxon>Kitasatosporales</taxon>
        <taxon>Streptomycetaceae</taxon>
        <taxon>Streptomyces</taxon>
    </lineage>
</organism>
<keyword evidence="2" id="KW-1185">Reference proteome</keyword>
<dbReference type="AlphaFoldDB" id="A0A243S3U5"/>
<reference evidence="1 2" key="1">
    <citation type="submission" date="2017-05" db="EMBL/GenBank/DDBJ databases">
        <title>Biotechnological potential of actinobacteria isolated from South African environments.</title>
        <authorList>
            <person name="Le Roes-Hill M."/>
            <person name="Prins A."/>
            <person name="Durrell K.A."/>
        </authorList>
    </citation>
    <scope>NUCLEOTIDE SEQUENCE [LARGE SCALE GENOMIC DNA]</scope>
    <source>
        <strain evidence="1 2">HMC13</strain>
    </source>
</reference>
<evidence type="ECO:0000313" key="1">
    <source>
        <dbReference type="EMBL" id="OUD02264.1"/>
    </source>
</evidence>
<sequence>MTSTKARTTALITPIEQGVQDEAKALAGEGRTAKAIRRLRKDSGLGLGTAPVALDLLIQGHTLPTTYSQALDALRQLDAPLVAEMTDLLSSSHRDSAIKLLRERTDIDLAGGYHLVTELSVQLDTQ</sequence>